<accession>A0A420IAK4</accession>
<evidence type="ECO:0000313" key="2">
    <source>
        <dbReference type="Proteomes" id="UP000285405"/>
    </source>
</evidence>
<reference evidence="1 2" key="1">
    <citation type="journal article" date="2018" name="BMC Genomics">
        <title>Comparative genome analyses reveal sequence features reflecting distinct modes of host-adaptation between dicot and monocot powdery mildew.</title>
        <authorList>
            <person name="Wu Y."/>
            <person name="Ma X."/>
            <person name="Pan Z."/>
            <person name="Kale S.D."/>
            <person name="Song Y."/>
            <person name="King H."/>
            <person name="Zhang Q."/>
            <person name="Presley C."/>
            <person name="Deng X."/>
            <person name="Wei C.I."/>
            <person name="Xiao S."/>
        </authorList>
    </citation>
    <scope>NUCLEOTIDE SEQUENCE [LARGE SCALE GENOMIC DNA]</scope>
    <source>
        <strain evidence="1">UCSC1</strain>
    </source>
</reference>
<sequence>MASVAPENTALWAMASSSLKFHHISPYVANHVRITGRGNVYKICPGRVTLGSCLRAADSVISQLFWRCLQVVIAKRPAILFPEKRIKIRSSMTTFSEIAKRNTAQTTIACHEKLKHGKIWKFSKLPKECSHAIVRDLIYEKHVSLIGTCQCTIKDSNTSVLLLADKPLKIRLDGVHEAYIQDFSSHFFTTDGSHILFFKSLSGLEQHTEVWIAKKIEKEHIMALENLMNEKQPYVKPNTRKSWSDSLLEVMLCPPFVVTANPATCQIDKTTMNSTIYL</sequence>
<evidence type="ECO:0000313" key="1">
    <source>
        <dbReference type="EMBL" id="RKF71551.1"/>
    </source>
</evidence>
<organism evidence="1 2">
    <name type="scientific">Golovinomyces cichoracearum</name>
    <dbReference type="NCBI Taxonomy" id="62708"/>
    <lineage>
        <taxon>Eukaryota</taxon>
        <taxon>Fungi</taxon>
        <taxon>Dikarya</taxon>
        <taxon>Ascomycota</taxon>
        <taxon>Pezizomycotina</taxon>
        <taxon>Leotiomycetes</taxon>
        <taxon>Erysiphales</taxon>
        <taxon>Erysiphaceae</taxon>
        <taxon>Golovinomyces</taxon>
    </lineage>
</organism>
<dbReference type="AlphaFoldDB" id="A0A420IAK4"/>
<dbReference type="EMBL" id="MCBR01009820">
    <property type="protein sequence ID" value="RKF71551.1"/>
    <property type="molecule type" value="Genomic_DNA"/>
</dbReference>
<name>A0A420IAK4_9PEZI</name>
<dbReference type="Proteomes" id="UP000285405">
    <property type="component" value="Unassembled WGS sequence"/>
</dbReference>
<comment type="caution">
    <text evidence="1">The sequence shown here is derived from an EMBL/GenBank/DDBJ whole genome shotgun (WGS) entry which is preliminary data.</text>
</comment>
<proteinExistence type="predicted"/>
<gene>
    <name evidence="1" type="ORF">GcC1_098015</name>
</gene>
<protein>
    <submittedName>
        <fullName evidence="1">Uncharacterized protein</fullName>
    </submittedName>
</protein>